<evidence type="ECO:0000256" key="3">
    <source>
        <dbReference type="ARBA" id="ARBA00023163"/>
    </source>
</evidence>
<dbReference type="InterPro" id="IPR011711">
    <property type="entry name" value="GntR_C"/>
</dbReference>
<dbReference type="GO" id="GO:0003677">
    <property type="term" value="F:DNA binding"/>
    <property type="evidence" value="ECO:0007669"/>
    <property type="project" value="UniProtKB-KW"/>
</dbReference>
<dbReference type="EMBL" id="WEID01000068">
    <property type="protein sequence ID" value="KAB8131033.1"/>
    <property type="molecule type" value="Genomic_DNA"/>
</dbReference>
<dbReference type="PANTHER" id="PTHR43537">
    <property type="entry name" value="TRANSCRIPTIONAL REGULATOR, GNTR FAMILY"/>
    <property type="match status" value="1"/>
</dbReference>
<protein>
    <submittedName>
        <fullName evidence="5">GntR family transcriptional regulator</fullName>
    </submittedName>
</protein>
<dbReference type="InterPro" id="IPR008920">
    <property type="entry name" value="TF_FadR/GntR_C"/>
</dbReference>
<evidence type="ECO:0000256" key="2">
    <source>
        <dbReference type="ARBA" id="ARBA00023125"/>
    </source>
</evidence>
<name>A0A7C8GSI1_9BACI</name>
<keyword evidence="3" id="KW-0804">Transcription</keyword>
<dbReference type="GO" id="GO:0003700">
    <property type="term" value="F:DNA-binding transcription factor activity"/>
    <property type="evidence" value="ECO:0007669"/>
    <property type="project" value="InterPro"/>
</dbReference>
<feature type="domain" description="HTH gntR-type" evidence="4">
    <location>
        <begin position="10"/>
        <end position="77"/>
    </location>
</feature>
<dbReference type="SMART" id="SM00345">
    <property type="entry name" value="HTH_GNTR"/>
    <property type="match status" value="1"/>
</dbReference>
<dbReference type="InterPro" id="IPR000524">
    <property type="entry name" value="Tscrpt_reg_HTH_GntR"/>
</dbReference>
<keyword evidence="2" id="KW-0238">DNA-binding</keyword>
<reference evidence="5 6" key="1">
    <citation type="submission" date="2019-10" db="EMBL/GenBank/DDBJ databases">
        <title>Gracilibacillus sp. nov. isolated from rice seeds.</title>
        <authorList>
            <person name="He S."/>
        </authorList>
    </citation>
    <scope>NUCLEOTIDE SEQUENCE [LARGE SCALE GENOMIC DNA]</scope>
    <source>
        <strain evidence="5 6">TD8</strain>
    </source>
</reference>
<keyword evidence="1" id="KW-0805">Transcription regulation</keyword>
<dbReference type="RefSeq" id="WP_153404580.1">
    <property type="nucleotide sequence ID" value="NZ_ML762433.1"/>
</dbReference>
<dbReference type="InterPro" id="IPR036388">
    <property type="entry name" value="WH-like_DNA-bd_sf"/>
</dbReference>
<evidence type="ECO:0000313" key="6">
    <source>
        <dbReference type="Proteomes" id="UP000480246"/>
    </source>
</evidence>
<evidence type="ECO:0000256" key="1">
    <source>
        <dbReference type="ARBA" id="ARBA00023015"/>
    </source>
</evidence>
<dbReference type="Gene3D" id="1.20.120.530">
    <property type="entry name" value="GntR ligand-binding domain-like"/>
    <property type="match status" value="1"/>
</dbReference>
<dbReference type="PRINTS" id="PR00035">
    <property type="entry name" value="HTHGNTR"/>
</dbReference>
<proteinExistence type="predicted"/>
<accession>A0A7C8GSI1</accession>
<dbReference type="SMART" id="SM00895">
    <property type="entry name" value="FCD"/>
    <property type="match status" value="1"/>
</dbReference>
<gene>
    <name evidence="5" type="ORF">F9U64_13725</name>
</gene>
<dbReference type="PROSITE" id="PS50949">
    <property type="entry name" value="HTH_GNTR"/>
    <property type="match status" value="1"/>
</dbReference>
<dbReference type="CDD" id="cd07377">
    <property type="entry name" value="WHTH_GntR"/>
    <property type="match status" value="1"/>
</dbReference>
<dbReference type="OrthoDB" id="574518at2"/>
<dbReference type="Gene3D" id="1.10.10.10">
    <property type="entry name" value="Winged helix-like DNA-binding domain superfamily/Winged helix DNA-binding domain"/>
    <property type="match status" value="1"/>
</dbReference>
<keyword evidence="6" id="KW-1185">Reference proteome</keyword>
<dbReference type="Proteomes" id="UP000480246">
    <property type="component" value="Unassembled WGS sequence"/>
</dbReference>
<dbReference type="PANTHER" id="PTHR43537:SF6">
    <property type="entry name" value="HTH-TYPE TRANSCRIPTIONAL REPRESSOR RSPR"/>
    <property type="match status" value="1"/>
</dbReference>
<organism evidence="5 6">
    <name type="scientific">Gracilibacillus oryzae</name>
    <dbReference type="NCBI Taxonomy" id="1672701"/>
    <lineage>
        <taxon>Bacteria</taxon>
        <taxon>Bacillati</taxon>
        <taxon>Bacillota</taxon>
        <taxon>Bacilli</taxon>
        <taxon>Bacillales</taxon>
        <taxon>Bacillaceae</taxon>
        <taxon>Gracilibacillus</taxon>
    </lineage>
</organism>
<dbReference type="SUPFAM" id="SSF46785">
    <property type="entry name" value="Winged helix' DNA-binding domain"/>
    <property type="match status" value="1"/>
</dbReference>
<evidence type="ECO:0000259" key="4">
    <source>
        <dbReference type="PROSITE" id="PS50949"/>
    </source>
</evidence>
<evidence type="ECO:0000313" key="5">
    <source>
        <dbReference type="EMBL" id="KAB8131033.1"/>
    </source>
</evidence>
<comment type="caution">
    <text evidence="5">The sequence shown here is derived from an EMBL/GenBank/DDBJ whole genome shotgun (WGS) entry which is preliminary data.</text>
</comment>
<dbReference type="InterPro" id="IPR036390">
    <property type="entry name" value="WH_DNA-bd_sf"/>
</dbReference>
<dbReference type="AlphaFoldDB" id="A0A7C8GSI1"/>
<dbReference type="Pfam" id="PF00392">
    <property type="entry name" value="GntR"/>
    <property type="match status" value="1"/>
</dbReference>
<dbReference type="Pfam" id="PF07729">
    <property type="entry name" value="FCD"/>
    <property type="match status" value="1"/>
</dbReference>
<sequence>MVGQGQRTKGSSRDYVYKIIKNQIMHGEISPGTKLSEKEISDKLEVSRTPVREAFLQLNQEGLLGVFPQIGTIVTKIDLKAVEEGRFVRENIEKAIVCEAANSMDEEALLQVETNLTLQEFSLEKGSYQRLFELDDEFHRLLYKGCDKLHTWEMVKRMNIQFDRLRLLRLAVNHDWKIIVSQHRRIFEAISSNDVNLAEEEIIAHLRLVDIEKDALKADNPNFFTY</sequence>
<dbReference type="SUPFAM" id="SSF48008">
    <property type="entry name" value="GntR ligand-binding domain-like"/>
    <property type="match status" value="1"/>
</dbReference>